<sequence>ANTYPANLVSGHVSDWYPFENNLTAICRIVMIYGVKKRGLARAIGTNEAK</sequence>
<feature type="non-terminal residue" evidence="1">
    <location>
        <position position="1"/>
    </location>
</feature>
<proteinExistence type="predicted"/>
<dbReference type="EMBL" id="BART01041451">
    <property type="protein sequence ID" value="GAH25989.1"/>
    <property type="molecule type" value="Genomic_DNA"/>
</dbReference>
<protein>
    <submittedName>
        <fullName evidence="1">Uncharacterized protein</fullName>
    </submittedName>
</protein>
<organism evidence="1">
    <name type="scientific">marine sediment metagenome</name>
    <dbReference type="NCBI Taxonomy" id="412755"/>
    <lineage>
        <taxon>unclassified sequences</taxon>
        <taxon>metagenomes</taxon>
        <taxon>ecological metagenomes</taxon>
    </lineage>
</organism>
<reference evidence="1" key="1">
    <citation type="journal article" date="2014" name="Front. Microbiol.">
        <title>High frequency of phylogenetically diverse reductive dehalogenase-homologous genes in deep subseafloor sedimentary metagenomes.</title>
        <authorList>
            <person name="Kawai M."/>
            <person name="Futagami T."/>
            <person name="Toyoda A."/>
            <person name="Takaki Y."/>
            <person name="Nishi S."/>
            <person name="Hori S."/>
            <person name="Arai W."/>
            <person name="Tsubouchi T."/>
            <person name="Morono Y."/>
            <person name="Uchiyama I."/>
            <person name="Ito T."/>
            <person name="Fujiyama A."/>
            <person name="Inagaki F."/>
            <person name="Takami H."/>
        </authorList>
    </citation>
    <scope>NUCLEOTIDE SEQUENCE</scope>
    <source>
        <strain evidence="1">Expedition CK06-06</strain>
    </source>
</reference>
<accession>X1F9E1</accession>
<comment type="caution">
    <text evidence="1">The sequence shown here is derived from an EMBL/GenBank/DDBJ whole genome shotgun (WGS) entry which is preliminary data.</text>
</comment>
<evidence type="ECO:0000313" key="1">
    <source>
        <dbReference type="EMBL" id="GAH25989.1"/>
    </source>
</evidence>
<gene>
    <name evidence="1" type="ORF">S01H4_66691</name>
</gene>
<name>X1F9E1_9ZZZZ</name>
<dbReference type="AlphaFoldDB" id="X1F9E1"/>